<dbReference type="EMBL" id="CP037423">
    <property type="protein sequence ID" value="QDV43360.1"/>
    <property type="molecule type" value="Genomic_DNA"/>
</dbReference>
<dbReference type="AlphaFoldDB" id="A0A518HR81"/>
<dbReference type="OrthoDB" id="287432at2"/>
<dbReference type="Proteomes" id="UP000319004">
    <property type="component" value="Chromosome"/>
</dbReference>
<evidence type="ECO:0000313" key="2">
    <source>
        <dbReference type="Proteomes" id="UP000319004"/>
    </source>
</evidence>
<dbReference type="RefSeq" id="WP_145387461.1">
    <property type="nucleotide sequence ID" value="NZ_CP037423.1"/>
</dbReference>
<name>A0A518HR81_9BACT</name>
<dbReference type="KEGG" id="snep:Enr13x_32160"/>
<evidence type="ECO:0000313" key="1">
    <source>
        <dbReference type="EMBL" id="QDV43360.1"/>
    </source>
</evidence>
<proteinExistence type="predicted"/>
<reference evidence="1 2" key="1">
    <citation type="submission" date="2019-03" db="EMBL/GenBank/DDBJ databases">
        <title>Deep-cultivation of Planctomycetes and their phenomic and genomic characterization uncovers novel biology.</title>
        <authorList>
            <person name="Wiegand S."/>
            <person name="Jogler M."/>
            <person name="Boedeker C."/>
            <person name="Pinto D."/>
            <person name="Vollmers J."/>
            <person name="Rivas-Marin E."/>
            <person name="Kohn T."/>
            <person name="Peeters S.H."/>
            <person name="Heuer A."/>
            <person name="Rast P."/>
            <person name="Oberbeckmann S."/>
            <person name="Bunk B."/>
            <person name="Jeske O."/>
            <person name="Meyerdierks A."/>
            <person name="Storesund J.E."/>
            <person name="Kallscheuer N."/>
            <person name="Luecker S."/>
            <person name="Lage O.M."/>
            <person name="Pohl T."/>
            <person name="Merkel B.J."/>
            <person name="Hornburger P."/>
            <person name="Mueller R.-W."/>
            <person name="Bruemmer F."/>
            <person name="Labrenz M."/>
            <person name="Spormann A.M."/>
            <person name="Op den Camp H."/>
            <person name="Overmann J."/>
            <person name="Amann R."/>
            <person name="Jetten M.S.M."/>
            <person name="Mascher T."/>
            <person name="Medema M.H."/>
            <person name="Devos D.P."/>
            <person name="Kaster A.-K."/>
            <person name="Ovreas L."/>
            <person name="Rohde M."/>
            <person name="Galperin M.Y."/>
            <person name="Jogler C."/>
        </authorList>
    </citation>
    <scope>NUCLEOTIDE SEQUENCE [LARGE SCALE GENOMIC DNA]</scope>
    <source>
        <strain evidence="1 2">Enr13</strain>
    </source>
</reference>
<sequence length="91" mass="10392">MTNVRNGDQVVAESFLEVRAKLLEVAATLDRIDRACETEALDETAKSKRELLIEATKILLSEAPNRAERLQQLFSRKYDTDWRQQLGITEA</sequence>
<protein>
    <submittedName>
        <fullName evidence="1">Uncharacterized protein</fullName>
    </submittedName>
</protein>
<gene>
    <name evidence="1" type="ORF">Enr13x_32160</name>
</gene>
<organism evidence="1 2">
    <name type="scientific">Stieleria neptunia</name>
    <dbReference type="NCBI Taxonomy" id="2527979"/>
    <lineage>
        <taxon>Bacteria</taxon>
        <taxon>Pseudomonadati</taxon>
        <taxon>Planctomycetota</taxon>
        <taxon>Planctomycetia</taxon>
        <taxon>Pirellulales</taxon>
        <taxon>Pirellulaceae</taxon>
        <taxon>Stieleria</taxon>
    </lineage>
</organism>
<accession>A0A518HR81</accession>
<keyword evidence="2" id="KW-1185">Reference proteome</keyword>